<dbReference type="GO" id="GO:0007018">
    <property type="term" value="P:microtubule-based movement"/>
    <property type="evidence" value="ECO:0007669"/>
    <property type="project" value="InterPro"/>
</dbReference>
<evidence type="ECO:0000259" key="12">
    <source>
        <dbReference type="PROSITE" id="PS50067"/>
    </source>
</evidence>
<evidence type="ECO:0000313" key="13">
    <source>
        <dbReference type="EMBL" id="EDV35012.1"/>
    </source>
</evidence>
<evidence type="ECO:0000256" key="7">
    <source>
        <dbReference type="ARBA" id="ARBA00023204"/>
    </source>
</evidence>
<dbReference type="GO" id="GO:0006281">
    <property type="term" value="P:DNA repair"/>
    <property type="evidence" value="ECO:0007669"/>
    <property type="project" value="UniProtKB-KW"/>
</dbReference>
<dbReference type="SMR" id="B3MWM7"/>
<dbReference type="PROSITE" id="PS00411">
    <property type="entry name" value="KINESIN_MOTOR_1"/>
    <property type="match status" value="1"/>
</dbReference>
<evidence type="ECO:0000256" key="2">
    <source>
        <dbReference type="ARBA" id="ARBA00022490"/>
    </source>
</evidence>
<dbReference type="STRING" id="7217.B3MWM7"/>
<dbReference type="GO" id="GO:0003777">
    <property type="term" value="F:microtubule motor activity"/>
    <property type="evidence" value="ECO:0007669"/>
    <property type="project" value="InterPro"/>
</dbReference>
<evidence type="ECO:0000256" key="8">
    <source>
        <dbReference type="ARBA" id="ARBA00023212"/>
    </source>
</evidence>
<keyword evidence="4" id="KW-0227">DNA damage</keyword>
<dbReference type="OrthoDB" id="6237065at2759"/>
<dbReference type="PRINTS" id="PR00380">
    <property type="entry name" value="KINESINHEAVY"/>
</dbReference>
<dbReference type="PANTHER" id="PTHR47969:SF15">
    <property type="entry name" value="CHROMOSOME-ASSOCIATED KINESIN KIF4A-RELATED"/>
    <property type="match status" value="1"/>
</dbReference>
<dbReference type="GeneID" id="6505183"/>
<dbReference type="Gene3D" id="1.10.150.280">
    <property type="entry name" value="AF1531-like domain"/>
    <property type="match status" value="1"/>
</dbReference>
<dbReference type="GO" id="GO:0005524">
    <property type="term" value="F:ATP binding"/>
    <property type="evidence" value="ECO:0007669"/>
    <property type="project" value="UniProtKB-UniRule"/>
</dbReference>
<reference evidence="13 14" key="1">
    <citation type="journal article" date="2007" name="Nature">
        <title>Evolution of genes and genomes on the Drosophila phylogeny.</title>
        <authorList>
            <consortium name="Drosophila 12 Genomes Consortium"/>
            <person name="Clark A.G."/>
            <person name="Eisen M.B."/>
            <person name="Smith D.R."/>
            <person name="Bergman C.M."/>
            <person name="Oliver B."/>
            <person name="Markow T.A."/>
            <person name="Kaufman T.C."/>
            <person name="Kellis M."/>
            <person name="Gelbart W."/>
            <person name="Iyer V.N."/>
            <person name="Pollard D.A."/>
            <person name="Sackton T.B."/>
            <person name="Larracuente A.M."/>
            <person name="Singh N.D."/>
            <person name="Abad J.P."/>
            <person name="Abt D.N."/>
            <person name="Adryan B."/>
            <person name="Aguade M."/>
            <person name="Akashi H."/>
            <person name="Anderson W.W."/>
            <person name="Aquadro C.F."/>
            <person name="Ardell D.H."/>
            <person name="Arguello R."/>
            <person name="Artieri C.G."/>
            <person name="Barbash D.A."/>
            <person name="Barker D."/>
            <person name="Barsanti P."/>
            <person name="Batterham P."/>
            <person name="Batzoglou S."/>
            <person name="Begun D."/>
            <person name="Bhutkar A."/>
            <person name="Blanco E."/>
            <person name="Bosak S.A."/>
            <person name="Bradley R.K."/>
            <person name="Brand A.D."/>
            <person name="Brent M.R."/>
            <person name="Brooks A.N."/>
            <person name="Brown R.H."/>
            <person name="Butlin R.K."/>
            <person name="Caggese C."/>
            <person name="Calvi B.R."/>
            <person name="Bernardo de Carvalho A."/>
            <person name="Caspi A."/>
            <person name="Castrezana S."/>
            <person name="Celniker S.E."/>
            <person name="Chang J.L."/>
            <person name="Chapple C."/>
            <person name="Chatterji S."/>
            <person name="Chinwalla A."/>
            <person name="Civetta A."/>
            <person name="Clifton S.W."/>
            <person name="Comeron J.M."/>
            <person name="Costello J.C."/>
            <person name="Coyne J.A."/>
            <person name="Daub J."/>
            <person name="David R.G."/>
            <person name="Delcher A.L."/>
            <person name="Delehaunty K."/>
            <person name="Do C.B."/>
            <person name="Ebling H."/>
            <person name="Edwards K."/>
            <person name="Eickbush T."/>
            <person name="Evans J.D."/>
            <person name="Filipski A."/>
            <person name="Findeiss S."/>
            <person name="Freyhult E."/>
            <person name="Fulton L."/>
            <person name="Fulton R."/>
            <person name="Garcia A.C."/>
            <person name="Gardiner A."/>
            <person name="Garfield D.A."/>
            <person name="Garvin B.E."/>
            <person name="Gibson G."/>
            <person name="Gilbert D."/>
            <person name="Gnerre S."/>
            <person name="Godfrey J."/>
            <person name="Good R."/>
            <person name="Gotea V."/>
            <person name="Gravely B."/>
            <person name="Greenberg A.J."/>
            <person name="Griffiths-Jones S."/>
            <person name="Gross S."/>
            <person name="Guigo R."/>
            <person name="Gustafson E.A."/>
            <person name="Haerty W."/>
            <person name="Hahn M.W."/>
            <person name="Halligan D.L."/>
            <person name="Halpern A.L."/>
            <person name="Halter G.M."/>
            <person name="Han M.V."/>
            <person name="Heger A."/>
            <person name="Hillier L."/>
            <person name="Hinrichs A.S."/>
            <person name="Holmes I."/>
            <person name="Hoskins R.A."/>
            <person name="Hubisz M.J."/>
            <person name="Hultmark D."/>
            <person name="Huntley M.A."/>
            <person name="Jaffe D.B."/>
            <person name="Jagadeeshan S."/>
            <person name="Jeck W.R."/>
            <person name="Johnson J."/>
            <person name="Jones C.D."/>
            <person name="Jordan W.C."/>
            <person name="Karpen G.H."/>
            <person name="Kataoka E."/>
            <person name="Keightley P.D."/>
            <person name="Kheradpour P."/>
            <person name="Kirkness E.F."/>
            <person name="Koerich L.B."/>
            <person name="Kristiansen K."/>
            <person name="Kudrna D."/>
            <person name="Kulathinal R.J."/>
            <person name="Kumar S."/>
            <person name="Kwok R."/>
            <person name="Lander E."/>
            <person name="Langley C.H."/>
            <person name="Lapoint R."/>
            <person name="Lazzaro B.P."/>
            <person name="Lee S.J."/>
            <person name="Levesque L."/>
            <person name="Li R."/>
            <person name="Lin C.F."/>
            <person name="Lin M.F."/>
            <person name="Lindblad-Toh K."/>
            <person name="Llopart A."/>
            <person name="Long M."/>
            <person name="Low L."/>
            <person name="Lozovsky E."/>
            <person name="Lu J."/>
            <person name="Luo M."/>
            <person name="Machado C.A."/>
            <person name="Makalowski W."/>
            <person name="Marzo M."/>
            <person name="Matsuda M."/>
            <person name="Matzkin L."/>
            <person name="McAllister B."/>
            <person name="McBride C.S."/>
            <person name="McKernan B."/>
            <person name="McKernan K."/>
            <person name="Mendez-Lago M."/>
            <person name="Minx P."/>
            <person name="Mollenhauer M.U."/>
            <person name="Montooth K."/>
            <person name="Mount S.M."/>
            <person name="Mu X."/>
            <person name="Myers E."/>
            <person name="Negre B."/>
            <person name="Newfeld S."/>
            <person name="Nielsen R."/>
            <person name="Noor M.A."/>
            <person name="O'Grady P."/>
            <person name="Pachter L."/>
            <person name="Papaceit M."/>
            <person name="Parisi M.J."/>
            <person name="Parisi M."/>
            <person name="Parts L."/>
            <person name="Pedersen J.S."/>
            <person name="Pesole G."/>
            <person name="Phillippy A.M."/>
            <person name="Ponting C.P."/>
            <person name="Pop M."/>
            <person name="Porcelli D."/>
            <person name="Powell J.R."/>
            <person name="Prohaska S."/>
            <person name="Pruitt K."/>
            <person name="Puig M."/>
            <person name="Quesneville H."/>
            <person name="Ram K.R."/>
            <person name="Rand D."/>
            <person name="Rasmussen M.D."/>
            <person name="Reed L.K."/>
            <person name="Reenan R."/>
            <person name="Reily A."/>
            <person name="Remington K.A."/>
            <person name="Rieger T.T."/>
            <person name="Ritchie M.G."/>
            <person name="Robin C."/>
            <person name="Rogers Y.H."/>
            <person name="Rohde C."/>
            <person name="Rozas J."/>
            <person name="Rubenfield M.J."/>
            <person name="Ruiz A."/>
            <person name="Russo S."/>
            <person name="Salzberg S.L."/>
            <person name="Sanchez-Gracia A."/>
            <person name="Saranga D.J."/>
            <person name="Sato H."/>
            <person name="Schaeffer S.W."/>
            <person name="Schatz M.C."/>
            <person name="Schlenke T."/>
            <person name="Schwartz R."/>
            <person name="Segarra C."/>
            <person name="Singh R.S."/>
            <person name="Sirot L."/>
            <person name="Sirota M."/>
            <person name="Sisneros N.B."/>
            <person name="Smith C.D."/>
            <person name="Smith T.F."/>
            <person name="Spieth J."/>
            <person name="Stage D.E."/>
            <person name="Stark A."/>
            <person name="Stephan W."/>
            <person name="Strausberg R.L."/>
            <person name="Strempel S."/>
            <person name="Sturgill D."/>
            <person name="Sutton G."/>
            <person name="Sutton G.G."/>
            <person name="Tao W."/>
            <person name="Teichmann S."/>
            <person name="Tobari Y.N."/>
            <person name="Tomimura Y."/>
            <person name="Tsolas J.M."/>
            <person name="Valente V.L."/>
            <person name="Venter E."/>
            <person name="Venter J.C."/>
            <person name="Vicario S."/>
            <person name="Vieira F.G."/>
            <person name="Vilella A.J."/>
            <person name="Villasante A."/>
            <person name="Walenz B."/>
            <person name="Wang J."/>
            <person name="Wasserman M."/>
            <person name="Watts T."/>
            <person name="Wilson D."/>
            <person name="Wilson R.K."/>
            <person name="Wing R.A."/>
            <person name="Wolfner M.F."/>
            <person name="Wong A."/>
            <person name="Wong G.K."/>
            <person name="Wu C.I."/>
            <person name="Wu G."/>
            <person name="Yamamoto D."/>
            <person name="Yang H.P."/>
            <person name="Yang S.P."/>
            <person name="Yorke J.A."/>
            <person name="Yoshida K."/>
            <person name="Zdobnov E."/>
            <person name="Zhang P."/>
            <person name="Zhang Y."/>
            <person name="Zimin A.V."/>
            <person name="Baldwin J."/>
            <person name="Abdouelleil A."/>
            <person name="Abdulkadir J."/>
            <person name="Abebe A."/>
            <person name="Abera B."/>
            <person name="Abreu J."/>
            <person name="Acer S.C."/>
            <person name="Aftuck L."/>
            <person name="Alexander A."/>
            <person name="An P."/>
            <person name="Anderson E."/>
            <person name="Anderson S."/>
            <person name="Arachi H."/>
            <person name="Azer M."/>
            <person name="Bachantsang P."/>
            <person name="Barry A."/>
            <person name="Bayul T."/>
            <person name="Berlin A."/>
            <person name="Bessette D."/>
            <person name="Bloom T."/>
            <person name="Blye J."/>
            <person name="Boguslavskiy L."/>
            <person name="Bonnet C."/>
            <person name="Boukhgalter B."/>
            <person name="Bourzgui I."/>
            <person name="Brown A."/>
            <person name="Cahill P."/>
            <person name="Channer S."/>
            <person name="Cheshatsang Y."/>
            <person name="Chuda L."/>
            <person name="Citroen M."/>
            <person name="Collymore A."/>
            <person name="Cooke P."/>
            <person name="Costello M."/>
            <person name="D'Aco K."/>
            <person name="Daza R."/>
            <person name="De Haan G."/>
            <person name="DeGray S."/>
            <person name="DeMaso C."/>
            <person name="Dhargay N."/>
            <person name="Dooley K."/>
            <person name="Dooley E."/>
            <person name="Doricent M."/>
            <person name="Dorje P."/>
            <person name="Dorjee K."/>
            <person name="Dupes A."/>
            <person name="Elong R."/>
            <person name="Falk J."/>
            <person name="Farina A."/>
            <person name="Faro S."/>
            <person name="Ferguson D."/>
            <person name="Fisher S."/>
            <person name="Foley C.D."/>
            <person name="Franke A."/>
            <person name="Friedrich D."/>
            <person name="Gadbois L."/>
            <person name="Gearin G."/>
            <person name="Gearin C.R."/>
            <person name="Giannoukos G."/>
            <person name="Goode T."/>
            <person name="Graham J."/>
            <person name="Grandbois E."/>
            <person name="Grewal S."/>
            <person name="Gyaltsen K."/>
            <person name="Hafez N."/>
            <person name="Hagos B."/>
            <person name="Hall J."/>
            <person name="Henson C."/>
            <person name="Hollinger A."/>
            <person name="Honan T."/>
            <person name="Huard M.D."/>
            <person name="Hughes L."/>
            <person name="Hurhula B."/>
            <person name="Husby M.E."/>
            <person name="Kamat A."/>
            <person name="Kanga B."/>
            <person name="Kashin S."/>
            <person name="Khazanovich D."/>
            <person name="Kisner P."/>
            <person name="Lance K."/>
            <person name="Lara M."/>
            <person name="Lee W."/>
            <person name="Lennon N."/>
            <person name="Letendre F."/>
            <person name="LeVine R."/>
            <person name="Lipovsky A."/>
            <person name="Liu X."/>
            <person name="Liu J."/>
            <person name="Liu S."/>
            <person name="Lokyitsang T."/>
            <person name="Lokyitsang Y."/>
            <person name="Lubonja R."/>
            <person name="Lui A."/>
            <person name="MacDonald P."/>
            <person name="Magnisalis V."/>
            <person name="Maru K."/>
            <person name="Matthews C."/>
            <person name="McCusker W."/>
            <person name="McDonough S."/>
            <person name="Mehta T."/>
            <person name="Meldrim J."/>
            <person name="Meneus L."/>
            <person name="Mihai O."/>
            <person name="Mihalev A."/>
            <person name="Mihova T."/>
            <person name="Mittelman R."/>
            <person name="Mlenga V."/>
            <person name="Montmayeur A."/>
            <person name="Mulrain L."/>
            <person name="Navidi A."/>
            <person name="Naylor J."/>
            <person name="Negash T."/>
            <person name="Nguyen T."/>
            <person name="Nguyen N."/>
            <person name="Nicol R."/>
            <person name="Norbu C."/>
            <person name="Norbu N."/>
            <person name="Novod N."/>
            <person name="O'Neill B."/>
            <person name="Osman S."/>
            <person name="Markiewicz E."/>
            <person name="Oyono O.L."/>
            <person name="Patti C."/>
            <person name="Phunkhang P."/>
            <person name="Pierre F."/>
            <person name="Priest M."/>
            <person name="Raghuraman S."/>
            <person name="Rege F."/>
            <person name="Reyes R."/>
            <person name="Rise C."/>
            <person name="Rogov P."/>
            <person name="Ross K."/>
            <person name="Ryan E."/>
            <person name="Settipalli S."/>
            <person name="Shea T."/>
            <person name="Sherpa N."/>
            <person name="Shi L."/>
            <person name="Shih D."/>
            <person name="Sparrow T."/>
            <person name="Spaulding J."/>
            <person name="Stalker J."/>
            <person name="Stange-Thomann N."/>
            <person name="Stavropoulos S."/>
            <person name="Stone C."/>
            <person name="Strader C."/>
            <person name="Tesfaye S."/>
            <person name="Thomson T."/>
            <person name="Thoulutsang Y."/>
            <person name="Thoulutsang D."/>
            <person name="Topham K."/>
            <person name="Topping I."/>
            <person name="Tsamla T."/>
            <person name="Vassiliev H."/>
            <person name="Vo A."/>
            <person name="Wangchuk T."/>
            <person name="Wangdi T."/>
            <person name="Weiand M."/>
            <person name="Wilkinson J."/>
            <person name="Wilson A."/>
            <person name="Yadav S."/>
            <person name="Young G."/>
            <person name="Yu Q."/>
            <person name="Zembek L."/>
            <person name="Zhong D."/>
            <person name="Zimmer A."/>
            <person name="Zwirko Z."/>
            <person name="Jaffe D.B."/>
            <person name="Alvarez P."/>
            <person name="Brockman W."/>
            <person name="Butler J."/>
            <person name="Chin C."/>
            <person name="Gnerre S."/>
            <person name="Grabherr M."/>
            <person name="Kleber M."/>
            <person name="Mauceli E."/>
            <person name="MacCallum I."/>
        </authorList>
    </citation>
    <scope>NUCLEOTIDE SEQUENCE [LARGE SCALE GENOMIC DNA]</scope>
    <source>
        <strain evidence="14">Tucson 14024-0371.13</strain>
    </source>
</reference>
<evidence type="ECO:0000256" key="1">
    <source>
        <dbReference type="ARBA" id="ARBA00004245"/>
    </source>
</evidence>
<keyword evidence="2" id="KW-0963">Cytoplasm</keyword>
<evidence type="ECO:0000256" key="9">
    <source>
        <dbReference type="PROSITE-ProRule" id="PRU00283"/>
    </source>
</evidence>
<keyword evidence="10" id="KW-0493">Microtubule</keyword>
<dbReference type="GO" id="GO:0016787">
    <property type="term" value="F:hydrolase activity"/>
    <property type="evidence" value="ECO:0007669"/>
    <property type="project" value="UniProtKB-ARBA"/>
</dbReference>
<evidence type="ECO:0000256" key="5">
    <source>
        <dbReference type="ARBA" id="ARBA00022840"/>
    </source>
</evidence>
<comment type="subcellular location">
    <subcellularLocation>
        <location evidence="1">Cytoplasm</location>
        <location evidence="1">Cytoskeleton</location>
    </subcellularLocation>
</comment>
<protein>
    <recommendedName>
        <fullName evidence="10">Kinesin-like protein</fullName>
    </recommendedName>
</protein>
<dbReference type="InterPro" id="IPR036961">
    <property type="entry name" value="Kinesin_motor_dom_sf"/>
</dbReference>
<dbReference type="GO" id="GO:0140097">
    <property type="term" value="F:catalytic activity, acting on DNA"/>
    <property type="evidence" value="ECO:0007669"/>
    <property type="project" value="UniProtKB-ARBA"/>
</dbReference>
<dbReference type="GO" id="GO:0007052">
    <property type="term" value="P:mitotic spindle organization"/>
    <property type="evidence" value="ECO:0007669"/>
    <property type="project" value="TreeGrafter"/>
</dbReference>
<keyword evidence="8" id="KW-0206">Cytoskeleton</keyword>
<feature type="region of interest" description="Disordered" evidence="11">
    <location>
        <begin position="607"/>
        <end position="630"/>
    </location>
</feature>
<dbReference type="KEGG" id="dan:6505183"/>
<keyword evidence="7" id="KW-0234">DNA repair</keyword>
<feature type="domain" description="Kinesin motor" evidence="12">
    <location>
        <begin position="8"/>
        <end position="321"/>
    </location>
</feature>
<dbReference type="GO" id="GO:0005875">
    <property type="term" value="C:microtubule associated complex"/>
    <property type="evidence" value="ECO:0007669"/>
    <property type="project" value="TreeGrafter"/>
</dbReference>
<dbReference type="HOGENOM" id="CLU_371847_0_0_1"/>
<comment type="similarity">
    <text evidence="9 10">Belongs to the TRAFAC class myosin-kinesin ATPase superfamily. Kinesin family.</text>
</comment>
<dbReference type="Proteomes" id="UP000007801">
    <property type="component" value="Unassembled WGS sequence"/>
</dbReference>
<sequence length="703" mass="77438">MEPKKLSAVNIAVREAPFRQFLGRREPSVVQFPPWGDGRSLVVDHNEYNFDHAFQANSSQEELYDTLILPLVEKVLQGYPCTALAYGQTGTGKSYSMGMAPPKSILQPEQIGILPRCLKDILERLNSQQENNKAPIKVAASFIEIYNEKAYDLLSNSPHLPMVPSRCQNCTSLVLTSQDDLQRLLQLGAGNRKVRATPMNANSSRSHAIVTIHVRNGSQHSRMNIVDLAGSEGVRRTAHEGVARQEGVNINRGLLSITKVIMSMGAGHSLIPYRDSVLTTVLQESLTAKSYVTFLACISPHAADLSETVATLRFATSAKKLRLNPQQLQHKQSVTAQTPHAFRRPLSSSTAIKKPLQPAAQNSICGRSDPKSKNQTLLQRTRSDMGLTPKAKKRAREVLKMEDTTMSVPFINISDCSLSLIEYQEEVGKQDRQLMPPPGAGMGGLAPPSQRKVIYGSDSRLHSTALEQALEPALEPPPAPSRRGQLFTCPSSSIEEEEAAMEAEDTLSEMPTLSNRPKTLSGIQPLEPSPPKAILPRVLRRSTRLMSIQSIPESNSTQSTRFNKTEHLRRSVRLAQLKEELPAKDSARSSNRTRSVLKAMDLLPPTVVEGAGEGARQSQAKRKTKKEKSSWLDNHRKDFLNLLNNGSVKELKKLPGIGPKTAASLATYRYVAGSFKDLGQVKELPIWAGNKWHNVCVANCLES</sequence>
<dbReference type="InterPro" id="IPR027640">
    <property type="entry name" value="Kinesin-like_fam"/>
</dbReference>
<dbReference type="EMBL" id="CH902625">
    <property type="protein sequence ID" value="EDV35012.1"/>
    <property type="molecule type" value="Genomic_DNA"/>
</dbReference>
<dbReference type="Gene3D" id="3.40.850.10">
    <property type="entry name" value="Kinesin motor domain"/>
    <property type="match status" value="1"/>
</dbReference>
<keyword evidence="5 9" id="KW-0067">ATP-binding</keyword>
<keyword evidence="9 10" id="KW-0505">Motor protein</keyword>
<dbReference type="InParanoid" id="B3MWM7"/>
<feature type="binding site" evidence="9">
    <location>
        <begin position="87"/>
        <end position="94"/>
    </location>
    <ligand>
        <name>ATP</name>
        <dbReference type="ChEBI" id="CHEBI:30616"/>
    </ligand>
</feature>
<dbReference type="eggNOG" id="KOG0244">
    <property type="taxonomic scope" value="Eukaryota"/>
</dbReference>
<dbReference type="CDD" id="cd00106">
    <property type="entry name" value="KISc"/>
    <property type="match status" value="1"/>
</dbReference>
<dbReference type="FunCoup" id="B3MWM7">
    <property type="interactions" value="86"/>
</dbReference>
<keyword evidence="14" id="KW-1185">Reference proteome</keyword>
<feature type="region of interest" description="Disordered" evidence="11">
    <location>
        <begin position="349"/>
        <end position="395"/>
    </location>
</feature>
<evidence type="ECO:0000256" key="4">
    <source>
        <dbReference type="ARBA" id="ARBA00022763"/>
    </source>
</evidence>
<dbReference type="GO" id="GO:0003677">
    <property type="term" value="F:DNA binding"/>
    <property type="evidence" value="ECO:0007669"/>
    <property type="project" value="InterPro"/>
</dbReference>
<evidence type="ECO:0000313" key="14">
    <source>
        <dbReference type="Proteomes" id="UP000007801"/>
    </source>
</evidence>
<dbReference type="InterPro" id="IPR010994">
    <property type="entry name" value="RuvA_2-like"/>
</dbReference>
<organism evidence="13 14">
    <name type="scientific">Drosophila ananassae</name>
    <name type="common">Fruit fly</name>
    <dbReference type="NCBI Taxonomy" id="7217"/>
    <lineage>
        <taxon>Eukaryota</taxon>
        <taxon>Metazoa</taxon>
        <taxon>Ecdysozoa</taxon>
        <taxon>Arthropoda</taxon>
        <taxon>Hexapoda</taxon>
        <taxon>Insecta</taxon>
        <taxon>Pterygota</taxon>
        <taxon>Neoptera</taxon>
        <taxon>Endopterygota</taxon>
        <taxon>Diptera</taxon>
        <taxon>Brachycera</taxon>
        <taxon>Muscomorpha</taxon>
        <taxon>Ephydroidea</taxon>
        <taxon>Drosophilidae</taxon>
        <taxon>Drosophila</taxon>
        <taxon>Sophophora</taxon>
    </lineage>
</organism>
<dbReference type="PROSITE" id="PS50067">
    <property type="entry name" value="KINESIN_MOTOR_2"/>
    <property type="match status" value="1"/>
</dbReference>
<dbReference type="CTD" id="32107"/>
<keyword evidence="3 9" id="KW-0547">Nucleotide-binding</keyword>
<proteinExistence type="inferred from homology"/>
<evidence type="ECO:0000256" key="10">
    <source>
        <dbReference type="RuleBase" id="RU000394"/>
    </source>
</evidence>
<keyword evidence="6" id="KW-0175">Coiled coil</keyword>
<dbReference type="Pfam" id="PF00633">
    <property type="entry name" value="HHH"/>
    <property type="match status" value="1"/>
</dbReference>
<dbReference type="GO" id="GO:0051231">
    <property type="term" value="P:spindle elongation"/>
    <property type="evidence" value="ECO:0007669"/>
    <property type="project" value="TreeGrafter"/>
</dbReference>
<dbReference type="Pfam" id="PF00225">
    <property type="entry name" value="Kinesin"/>
    <property type="match status" value="1"/>
</dbReference>
<dbReference type="InterPro" id="IPR001752">
    <property type="entry name" value="Kinesin_motor_dom"/>
</dbReference>
<dbReference type="InterPro" id="IPR000445">
    <property type="entry name" value="HhH_motif"/>
</dbReference>
<dbReference type="GO" id="GO:0008017">
    <property type="term" value="F:microtubule binding"/>
    <property type="evidence" value="ECO:0007669"/>
    <property type="project" value="InterPro"/>
</dbReference>
<name>B3MWM7_DROAN</name>
<dbReference type="PhylomeDB" id="B3MWM7"/>
<dbReference type="GO" id="GO:0005874">
    <property type="term" value="C:microtubule"/>
    <property type="evidence" value="ECO:0007669"/>
    <property type="project" value="UniProtKB-KW"/>
</dbReference>
<evidence type="ECO:0000256" key="3">
    <source>
        <dbReference type="ARBA" id="ARBA00022741"/>
    </source>
</evidence>
<dbReference type="SUPFAM" id="SSF47781">
    <property type="entry name" value="RuvA domain 2-like"/>
    <property type="match status" value="1"/>
</dbReference>
<dbReference type="AlphaFoldDB" id="B3MWM7"/>
<accession>B3MWM7</accession>
<dbReference type="PANTHER" id="PTHR47969">
    <property type="entry name" value="CHROMOSOME-ASSOCIATED KINESIN KIF4A-RELATED"/>
    <property type="match status" value="1"/>
</dbReference>
<dbReference type="SUPFAM" id="SSF52540">
    <property type="entry name" value="P-loop containing nucleoside triphosphate hydrolases"/>
    <property type="match status" value="1"/>
</dbReference>
<dbReference type="SMART" id="SM00129">
    <property type="entry name" value="KISc"/>
    <property type="match status" value="1"/>
</dbReference>
<evidence type="ECO:0000256" key="11">
    <source>
        <dbReference type="SAM" id="MobiDB-lite"/>
    </source>
</evidence>
<gene>
    <name evidence="13" type="primary">Dana\GF22525</name>
    <name evidence="13" type="synonym">dana_GLEANR_6488</name>
    <name evidence="13" type="ORF">GF22525</name>
</gene>
<dbReference type="InterPro" id="IPR027417">
    <property type="entry name" value="P-loop_NTPase"/>
</dbReference>
<evidence type="ECO:0000256" key="6">
    <source>
        <dbReference type="ARBA" id="ARBA00023054"/>
    </source>
</evidence>
<dbReference type="InterPro" id="IPR019821">
    <property type="entry name" value="Kinesin_motor_CS"/>
</dbReference>
<dbReference type="OMA" id="HVRRTNM"/>